<dbReference type="PANTHER" id="PTHR30213">
    <property type="entry name" value="INNER MEMBRANE PROTEIN YHJD"/>
    <property type="match status" value="1"/>
</dbReference>
<dbReference type="AlphaFoldDB" id="A0A1G4G323"/>
<dbReference type="EMBL" id="LT608328">
    <property type="protein sequence ID" value="SCM55154.1"/>
    <property type="molecule type" value="Genomic_DNA"/>
</dbReference>
<keyword evidence="3 6" id="KW-0812">Transmembrane</keyword>
<keyword evidence="8" id="KW-1185">Reference proteome</keyword>
<evidence type="ECO:0000256" key="1">
    <source>
        <dbReference type="ARBA" id="ARBA00004651"/>
    </source>
</evidence>
<protein>
    <submittedName>
        <fullName evidence="7">UPF0761 membrane protein</fullName>
    </submittedName>
</protein>
<feature type="transmembrane region" description="Helical" evidence="6">
    <location>
        <begin position="277"/>
        <end position="295"/>
    </location>
</feature>
<evidence type="ECO:0000313" key="7">
    <source>
        <dbReference type="EMBL" id="SCM55154.1"/>
    </source>
</evidence>
<feature type="transmembrane region" description="Helical" evidence="6">
    <location>
        <begin position="234"/>
        <end position="257"/>
    </location>
</feature>
<dbReference type="InterPro" id="IPR017039">
    <property type="entry name" value="Virul_fac_BrkB"/>
</dbReference>
<keyword evidence="2" id="KW-1003">Cell membrane</keyword>
<organism evidence="7 8">
    <name type="scientific">Petrimonas mucosa</name>
    <dbReference type="NCBI Taxonomy" id="1642646"/>
    <lineage>
        <taxon>Bacteria</taxon>
        <taxon>Pseudomonadati</taxon>
        <taxon>Bacteroidota</taxon>
        <taxon>Bacteroidia</taxon>
        <taxon>Bacteroidales</taxon>
        <taxon>Dysgonomonadaceae</taxon>
        <taxon>Petrimonas</taxon>
    </lineage>
</organism>
<evidence type="ECO:0000313" key="8">
    <source>
        <dbReference type="Proteomes" id="UP000178485"/>
    </source>
</evidence>
<dbReference type="RefSeq" id="WP_071135690.1">
    <property type="nucleotide sequence ID" value="NZ_DUQN01000035.1"/>
</dbReference>
<keyword evidence="4 6" id="KW-1133">Transmembrane helix</keyword>
<feature type="transmembrane region" description="Helical" evidence="6">
    <location>
        <begin position="307"/>
        <end position="326"/>
    </location>
</feature>
<keyword evidence="5 6" id="KW-0472">Membrane</keyword>
<proteinExistence type="predicted"/>
<name>A0A1G4G323_9BACT</name>
<gene>
    <name evidence="7" type="ORF">ING2E5A_0068</name>
</gene>
<dbReference type="GO" id="GO:0005886">
    <property type="term" value="C:plasma membrane"/>
    <property type="evidence" value="ECO:0007669"/>
    <property type="project" value="UniProtKB-SubCell"/>
</dbReference>
<dbReference type="PANTHER" id="PTHR30213:SF0">
    <property type="entry name" value="UPF0761 MEMBRANE PROTEIN YIHY"/>
    <property type="match status" value="1"/>
</dbReference>
<dbReference type="KEGG" id="pmuc:ING2E5A_0068"/>
<evidence type="ECO:0000256" key="3">
    <source>
        <dbReference type="ARBA" id="ARBA00022692"/>
    </source>
</evidence>
<comment type="subcellular location">
    <subcellularLocation>
        <location evidence="1">Cell membrane</location>
        <topology evidence="1">Multi-pass membrane protein</topology>
    </subcellularLocation>
</comment>
<dbReference type="Pfam" id="PF03631">
    <property type="entry name" value="Virul_fac_BrkB"/>
    <property type="match status" value="1"/>
</dbReference>
<evidence type="ECO:0000256" key="4">
    <source>
        <dbReference type="ARBA" id="ARBA00022989"/>
    </source>
</evidence>
<dbReference type="STRING" id="1642646.ING2E5A_0068"/>
<accession>A0A1G4G323</accession>
<sequence length="515" mass="57870">MLRREKRVSKPEEEEKSGLFERIRFQVKEWIHFLSYEIWRLNPENFSNKKNVLHNVLKVTMLTVRGVQEQNLGASSRSLTYRTILSLVPMLAVLFAIARGFGFEKILESQIFDFFSSGESESVIAPPGPKTTTDTVAILTDSVEGAAQAIIAESVRRADALDVNGSISGTTSFTIETIIGLVNNSLEHAQGGVFAGIGVILLLYTVILLFSDIENSFNRIWGVKKGRSIQRRAVDYFALILLLPIFAVLNYSLTAIIQASTGPFGEFSHILDPVVSQVLNILPFLVMIITLTLLYRYMPNTKVKWGSALIGGIVGGIAIQIFQMIYLNGQLWIANYNAIYGAFAAIPLLLLWVQMSWFIVLIGAELSFSAQNVRKFSFDRETKNISRRFRDFFTIMIASVIVRRFAQGKSPLTADQISMRCKVPIKLTNDIIDELHKLQVILPTPTPEDERVMAYQPAIDINLLTVNNLIARIDKEGSEDFLIDLEGDFARHWNALMDTRMSVYESSTDVLLKDL</sequence>
<dbReference type="Proteomes" id="UP000178485">
    <property type="component" value="Chromosome i"/>
</dbReference>
<dbReference type="NCBIfam" id="TIGR00765">
    <property type="entry name" value="yihY_not_rbn"/>
    <property type="match status" value="1"/>
</dbReference>
<evidence type="ECO:0000256" key="2">
    <source>
        <dbReference type="ARBA" id="ARBA00022475"/>
    </source>
</evidence>
<evidence type="ECO:0000256" key="5">
    <source>
        <dbReference type="ARBA" id="ARBA00023136"/>
    </source>
</evidence>
<feature type="transmembrane region" description="Helical" evidence="6">
    <location>
        <begin position="79"/>
        <end position="98"/>
    </location>
</feature>
<reference evidence="7 8" key="1">
    <citation type="submission" date="2016-08" db="EMBL/GenBank/DDBJ databases">
        <authorList>
            <person name="Seilhamer J.J."/>
        </authorList>
    </citation>
    <scope>NUCLEOTIDE SEQUENCE [LARGE SCALE GENOMIC DNA]</scope>
    <source>
        <strain evidence="7">ING2-E5A</strain>
    </source>
</reference>
<evidence type="ECO:0000256" key="6">
    <source>
        <dbReference type="SAM" id="Phobius"/>
    </source>
</evidence>
<feature type="transmembrane region" description="Helical" evidence="6">
    <location>
        <begin position="338"/>
        <end position="368"/>
    </location>
</feature>
<feature type="transmembrane region" description="Helical" evidence="6">
    <location>
        <begin position="193"/>
        <end position="213"/>
    </location>
</feature>